<dbReference type="RefSeq" id="WP_330957785.1">
    <property type="nucleotide sequence ID" value="NZ_JAZGJQ010000002.1"/>
</dbReference>
<accession>A0ABU7R8V4</accession>
<protein>
    <submittedName>
        <fullName evidence="2">Glycosyltransferase</fullName>
        <ecNumber evidence="2">2.4.-.-</ecNumber>
    </submittedName>
</protein>
<gene>
    <name evidence="2" type="ORF">VXJ25_03260</name>
</gene>
<name>A0ABU7R8V4_9ACTN</name>
<dbReference type="InterPro" id="IPR001173">
    <property type="entry name" value="Glyco_trans_2-like"/>
</dbReference>
<dbReference type="Gene3D" id="3.90.550.10">
    <property type="entry name" value="Spore Coat Polysaccharide Biosynthesis Protein SpsA, Chain A"/>
    <property type="match status" value="1"/>
</dbReference>
<dbReference type="PANTHER" id="PTHR22916">
    <property type="entry name" value="GLYCOSYLTRANSFERASE"/>
    <property type="match status" value="1"/>
</dbReference>
<organism evidence="2 3">
    <name type="scientific">Olsenella absiana</name>
    <dbReference type="NCBI Taxonomy" id="3115222"/>
    <lineage>
        <taxon>Bacteria</taxon>
        <taxon>Bacillati</taxon>
        <taxon>Actinomycetota</taxon>
        <taxon>Coriobacteriia</taxon>
        <taxon>Coriobacteriales</taxon>
        <taxon>Atopobiaceae</taxon>
        <taxon>Olsenella</taxon>
    </lineage>
</organism>
<dbReference type="CDD" id="cd00761">
    <property type="entry name" value="Glyco_tranf_GTA_type"/>
    <property type="match status" value="1"/>
</dbReference>
<keyword evidence="2" id="KW-0328">Glycosyltransferase</keyword>
<dbReference type="SUPFAM" id="SSF53448">
    <property type="entry name" value="Nucleotide-diphospho-sugar transferases"/>
    <property type="match status" value="1"/>
</dbReference>
<dbReference type="Pfam" id="PF00535">
    <property type="entry name" value="Glycos_transf_2"/>
    <property type="match status" value="1"/>
</dbReference>
<dbReference type="InterPro" id="IPR029044">
    <property type="entry name" value="Nucleotide-diphossugar_trans"/>
</dbReference>
<sequence>MSQPAQPQAGCKLSIVVPCYNTERYLPTCMDSLVAQDMDGIEVIGVDDGSPDGCLGILQDYERRYPNLVRALHRDNGRLWNARWTGIDAARGDYVAFVDSDDCVEPDFARTLYETAVAEDADVVVCGFSRTDLATGRVLSREFCDERTPFTLEADPGRIVEVNPAAWNKAFRRGVLATLPRLSETPPILEDLALTLLAYTRCTRPVAFAPRSLVHYMVHADSMINTVTEDQVEAVLRMMREIRADYVQAGCPPALMAALDAVAFEHLGVSMPFRLSANADVDLKAELAHITRYLDESFPTWRRSPYINGAYARAHGSAFKKLLVAQRFYRAHLMRPFLWAYSFAIRKLHVDIKW</sequence>
<evidence type="ECO:0000313" key="3">
    <source>
        <dbReference type="Proteomes" id="UP001332931"/>
    </source>
</evidence>
<evidence type="ECO:0000259" key="1">
    <source>
        <dbReference type="Pfam" id="PF00535"/>
    </source>
</evidence>
<keyword evidence="3" id="KW-1185">Reference proteome</keyword>
<dbReference type="EC" id="2.4.-.-" evidence="2"/>
<feature type="domain" description="Glycosyltransferase 2-like" evidence="1">
    <location>
        <begin position="14"/>
        <end position="176"/>
    </location>
</feature>
<dbReference type="GO" id="GO:0016757">
    <property type="term" value="F:glycosyltransferase activity"/>
    <property type="evidence" value="ECO:0007669"/>
    <property type="project" value="UniProtKB-KW"/>
</dbReference>
<evidence type="ECO:0000313" key="2">
    <source>
        <dbReference type="EMBL" id="MEE6147020.1"/>
    </source>
</evidence>
<dbReference type="Proteomes" id="UP001332931">
    <property type="component" value="Unassembled WGS sequence"/>
</dbReference>
<proteinExistence type="predicted"/>
<comment type="caution">
    <text evidence="2">The sequence shown here is derived from an EMBL/GenBank/DDBJ whole genome shotgun (WGS) entry which is preliminary data.</text>
</comment>
<dbReference type="PANTHER" id="PTHR22916:SF3">
    <property type="entry name" value="UDP-GLCNAC:BETAGAL BETA-1,3-N-ACETYLGLUCOSAMINYLTRANSFERASE-LIKE PROTEIN 1"/>
    <property type="match status" value="1"/>
</dbReference>
<keyword evidence="2" id="KW-0808">Transferase</keyword>
<reference evidence="2 3" key="1">
    <citation type="submission" date="2024-01" db="EMBL/GenBank/DDBJ databases">
        <title>Description of Olsenella sp. nov., isolated from pig feces.</title>
        <authorList>
            <person name="Chang Y.-H."/>
        </authorList>
    </citation>
    <scope>NUCLEOTIDE SEQUENCE [LARGE SCALE GENOMIC DNA]</scope>
    <source>
        <strain evidence="2 3">YH-ols2223</strain>
    </source>
</reference>
<dbReference type="EMBL" id="JAZGJQ010000002">
    <property type="protein sequence ID" value="MEE6147020.1"/>
    <property type="molecule type" value="Genomic_DNA"/>
</dbReference>